<dbReference type="PANTHER" id="PTHR12713">
    <property type="entry name" value="VACUOLAR ATP SYNTHASE SUBUNIT G"/>
    <property type="match status" value="1"/>
</dbReference>
<dbReference type="Gene3D" id="1.20.5.2950">
    <property type="match status" value="1"/>
</dbReference>
<accession>A0ABQ9E4N9</accession>
<evidence type="ECO:0000313" key="7">
    <source>
        <dbReference type="EMBL" id="KAJ8300294.1"/>
    </source>
</evidence>
<keyword evidence="8" id="KW-1185">Reference proteome</keyword>
<keyword evidence="3 5" id="KW-0375">Hydrogen ion transport</keyword>
<dbReference type="Pfam" id="PF03179">
    <property type="entry name" value="V-ATPase_G"/>
    <property type="match status" value="1"/>
</dbReference>
<evidence type="ECO:0000256" key="1">
    <source>
        <dbReference type="ARBA" id="ARBA00010066"/>
    </source>
</evidence>
<protein>
    <recommendedName>
        <fullName evidence="5">V-type proton ATPase subunit G</fullName>
    </recommendedName>
</protein>
<gene>
    <name evidence="7" type="ORF">KUTeg_021813</name>
</gene>
<comment type="subunit">
    <text evidence="5">V-ATPase is a heteromultimeric enzyme made up of two complexes: the ATP-hydrolytic V1 complex and the proton translocation V0 complex.</text>
</comment>
<name>A0ABQ9E4N9_TEGGR</name>
<keyword evidence="2 5" id="KW-0813">Transport</keyword>
<keyword evidence="6" id="KW-0175">Coiled coil</keyword>
<comment type="caution">
    <text evidence="7">The sequence shown here is derived from an EMBL/GenBank/DDBJ whole genome shotgun (WGS) entry which is preliminary data.</text>
</comment>
<evidence type="ECO:0000256" key="3">
    <source>
        <dbReference type="ARBA" id="ARBA00022781"/>
    </source>
</evidence>
<organism evidence="7 8">
    <name type="scientific">Tegillarca granosa</name>
    <name type="common">Malaysian cockle</name>
    <name type="synonym">Anadara granosa</name>
    <dbReference type="NCBI Taxonomy" id="220873"/>
    <lineage>
        <taxon>Eukaryota</taxon>
        <taxon>Metazoa</taxon>
        <taxon>Spiralia</taxon>
        <taxon>Lophotrochozoa</taxon>
        <taxon>Mollusca</taxon>
        <taxon>Bivalvia</taxon>
        <taxon>Autobranchia</taxon>
        <taxon>Pteriomorphia</taxon>
        <taxon>Arcoida</taxon>
        <taxon>Arcoidea</taxon>
        <taxon>Arcidae</taxon>
        <taxon>Tegillarca</taxon>
    </lineage>
</organism>
<dbReference type="InterPro" id="IPR005124">
    <property type="entry name" value="V-ATPase_G"/>
</dbReference>
<feature type="coiled-coil region" evidence="6">
    <location>
        <begin position="30"/>
        <end position="79"/>
    </location>
</feature>
<dbReference type="EMBL" id="JARBDR010000919">
    <property type="protein sequence ID" value="KAJ8300294.1"/>
    <property type="molecule type" value="Genomic_DNA"/>
</dbReference>
<evidence type="ECO:0000313" key="8">
    <source>
        <dbReference type="Proteomes" id="UP001217089"/>
    </source>
</evidence>
<dbReference type="Proteomes" id="UP001217089">
    <property type="component" value="Unassembled WGS sequence"/>
</dbReference>
<keyword evidence="4 5" id="KW-0406">Ion transport</keyword>
<comment type="function">
    <text evidence="5">Subunit of the V1 complex of vacuolar(H+)-ATPase (V-ATPase), a multisubunit enzyme composed of a peripheral complex (V1) that hydrolyzes ATP and a membrane integral complex (V0) that translocates protons. V-ATPase is responsible for acidifying and maintaining the pH of intracellular compartments and in some cell types, is targeted to the plasma membrane, where it is responsible for acidifying the extracellular environment.</text>
</comment>
<dbReference type="PANTHER" id="PTHR12713:SF11">
    <property type="entry name" value="V-TYPE PROTON ATPASE SUBUNIT G"/>
    <property type="match status" value="1"/>
</dbReference>
<reference evidence="7 8" key="1">
    <citation type="submission" date="2022-12" db="EMBL/GenBank/DDBJ databases">
        <title>Chromosome-level genome of Tegillarca granosa.</title>
        <authorList>
            <person name="Kim J."/>
        </authorList>
    </citation>
    <scope>NUCLEOTIDE SEQUENCE [LARGE SCALE GENOMIC DNA]</scope>
    <source>
        <strain evidence="7">Teg-2019</strain>
        <tissue evidence="7">Adductor muscle</tissue>
    </source>
</reference>
<comment type="similarity">
    <text evidence="1 5">Belongs to the V-ATPase G subunit family.</text>
</comment>
<evidence type="ECO:0000256" key="6">
    <source>
        <dbReference type="SAM" id="Coils"/>
    </source>
</evidence>
<evidence type="ECO:0000256" key="5">
    <source>
        <dbReference type="RuleBase" id="RU364019"/>
    </source>
</evidence>
<evidence type="ECO:0000256" key="4">
    <source>
        <dbReference type="ARBA" id="ARBA00023065"/>
    </source>
</evidence>
<evidence type="ECO:0000256" key="2">
    <source>
        <dbReference type="ARBA" id="ARBA00022448"/>
    </source>
</evidence>
<proteinExistence type="inferred from homology"/>
<dbReference type="NCBIfam" id="TIGR01147">
    <property type="entry name" value="V_ATP_synt_G"/>
    <property type="match status" value="1"/>
</dbReference>
<sequence>MTFLPSHDRQTLPGIKRTPVCNMASQSTGIQQLLKAEKQAAEKVAEARKRKARRLKQAKEEAQAEIETYRSQREAQYKKYEQSVLGSRGDTETKIEQNTRKKIREIEDNVNKNKEYALKKLLDFVYDIQPELHQNLRLDAK</sequence>